<dbReference type="AlphaFoldDB" id="A0A366DHE6"/>
<dbReference type="Proteomes" id="UP000252586">
    <property type="component" value="Unassembled WGS sequence"/>
</dbReference>
<evidence type="ECO:0000313" key="2">
    <source>
        <dbReference type="EMBL" id="RBO89416.1"/>
    </source>
</evidence>
<evidence type="ECO:0000313" key="3">
    <source>
        <dbReference type="Proteomes" id="UP000252586"/>
    </source>
</evidence>
<name>A0A366DHE6_9NOCA</name>
<dbReference type="Pfam" id="PF16259">
    <property type="entry name" value="DUF4913"/>
    <property type="match status" value="3"/>
</dbReference>
<reference evidence="2 3" key="1">
    <citation type="submission" date="2018-06" db="EMBL/GenBank/DDBJ databases">
        <title>Genomic Encyclopedia of Type Strains, Phase IV (KMG-IV): sequencing the most valuable type-strain genomes for metagenomic binning, comparative biology and taxonomic classification.</title>
        <authorList>
            <person name="Goeker M."/>
        </authorList>
    </citation>
    <scope>NUCLEOTIDE SEQUENCE [LARGE SCALE GENOMIC DNA]</scope>
    <source>
        <strain evidence="2 3">DSM 44599</strain>
    </source>
</reference>
<feature type="region of interest" description="Disordered" evidence="1">
    <location>
        <begin position="345"/>
        <end position="390"/>
    </location>
</feature>
<organism evidence="2 3">
    <name type="scientific">Nocardia puris</name>
    <dbReference type="NCBI Taxonomy" id="208602"/>
    <lineage>
        <taxon>Bacteria</taxon>
        <taxon>Bacillati</taxon>
        <taxon>Actinomycetota</taxon>
        <taxon>Actinomycetes</taxon>
        <taxon>Mycobacteriales</taxon>
        <taxon>Nocardiaceae</taxon>
        <taxon>Nocardia</taxon>
    </lineage>
</organism>
<accession>A0A366DHE6</accession>
<gene>
    <name evidence="2" type="ORF">DFR74_10794</name>
</gene>
<protein>
    <submittedName>
        <fullName evidence="2">Uncharacterized protein DUF4913</fullName>
    </submittedName>
</protein>
<keyword evidence="3" id="KW-1185">Reference proteome</keyword>
<dbReference type="EMBL" id="QNRE01000007">
    <property type="protein sequence ID" value="RBO89416.1"/>
    <property type="molecule type" value="Genomic_DNA"/>
</dbReference>
<evidence type="ECO:0000256" key="1">
    <source>
        <dbReference type="SAM" id="MobiDB-lite"/>
    </source>
</evidence>
<comment type="caution">
    <text evidence="2">The sequence shown here is derived from an EMBL/GenBank/DDBJ whole genome shotgun (WGS) entry which is preliminary data.</text>
</comment>
<sequence>MREQDSDIFGDLMAWVEGYLSPVYRRKVGDAGEAAWCAEWYRHAEAAVRLDAMWRSWEYYRHDRTQGLSLWFLDHADAHMAALLDRAGPFKLCGIRGSHQDAPVPPKPPPPDAEQDHIHTGAIRFGVDYLIPVYRERITDAGTRWCPEWWKHAEAVARLEAMRQSWEHFRSTGGPGMSVWLLDHADPHMNTLLDRYGPFRYCHLHTGHQDRLRPLPVEAPPPEMFLVAHAEPETVADASETNIPVAAVPISAYDDVAEFVEKYLSQVYRRQVFDSGDTVWCPRWWMHAEAVTRLDSLRRAWDRHRSNEETGVSTWLLDHVDPHMRQLFDRRGTFKFCSARTGHGHALNPLPLTPPTPASWNDPFDGPPRDSKSDSTGHSTATRPPEQPTR</sequence>
<dbReference type="STRING" id="1210090.GCA_001613185_02063"/>
<proteinExistence type="predicted"/>
<dbReference type="InterPro" id="IPR032584">
    <property type="entry name" value="DUF4913"/>
</dbReference>